<dbReference type="GO" id="GO:0016788">
    <property type="term" value="F:hydrolase activity, acting on ester bonds"/>
    <property type="evidence" value="ECO:0007669"/>
    <property type="project" value="InterPro"/>
</dbReference>
<keyword evidence="4" id="KW-1185">Reference proteome</keyword>
<dbReference type="Pfam" id="PF00657">
    <property type="entry name" value="Lipase_GDSL"/>
    <property type="match status" value="1"/>
</dbReference>
<evidence type="ECO:0000313" key="4">
    <source>
        <dbReference type="Proteomes" id="UP000070433"/>
    </source>
</evidence>
<dbReference type="EMBL" id="CP010951">
    <property type="protein sequence ID" value="AMO25357.1"/>
    <property type="molecule type" value="Genomic_DNA"/>
</dbReference>
<gene>
    <name evidence="3" type="ORF">UC35_09485</name>
</gene>
<evidence type="ECO:0000256" key="1">
    <source>
        <dbReference type="ARBA" id="ARBA00022801"/>
    </source>
</evidence>
<reference evidence="3 4" key="1">
    <citation type="journal article" date="2014" name="Int. J. Syst. Evol. Microbiol.">
        <title>Ramlibacter solisilvae sp. nov., isolated from forest soil, and emended description of the genus Ramlibacter.</title>
        <authorList>
            <person name="Lee H.J."/>
            <person name="Lee S.H."/>
            <person name="Lee S.S."/>
            <person name="Lee J.S."/>
            <person name="Kim Y."/>
            <person name="Kim S.C."/>
            <person name="Jeon C.O."/>
        </authorList>
    </citation>
    <scope>NUCLEOTIDE SEQUENCE [LARGE SCALE GENOMIC DNA]</scope>
    <source>
        <strain evidence="3 4">5-10</strain>
    </source>
</reference>
<dbReference type="OrthoDB" id="9148933at2"/>
<accession>A0A127JZG4</accession>
<dbReference type="InterPro" id="IPR001087">
    <property type="entry name" value="GDSL"/>
</dbReference>
<name>A0A127JZG4_9BURK</name>
<organism evidence="3 4">
    <name type="scientific">Ramlibacter tataouinensis</name>
    <dbReference type="NCBI Taxonomy" id="94132"/>
    <lineage>
        <taxon>Bacteria</taxon>
        <taxon>Pseudomonadati</taxon>
        <taxon>Pseudomonadota</taxon>
        <taxon>Betaproteobacteria</taxon>
        <taxon>Burkholderiales</taxon>
        <taxon>Comamonadaceae</taxon>
        <taxon>Ramlibacter</taxon>
    </lineage>
</organism>
<dbReference type="Proteomes" id="UP000070433">
    <property type="component" value="Chromosome"/>
</dbReference>
<proteinExistence type="predicted"/>
<evidence type="ECO:0000313" key="3">
    <source>
        <dbReference type="EMBL" id="AMO25357.1"/>
    </source>
</evidence>
<evidence type="ECO:0000256" key="2">
    <source>
        <dbReference type="SAM" id="SignalP"/>
    </source>
</evidence>
<dbReference type="AlphaFoldDB" id="A0A127JZG4"/>
<sequence length="317" mass="32929">MGFQWIRRALFGLASASLLLLGACGSGTIESQLKPTRVIAFGDAFSDAGQTGAKYMVNDGSLTWGQIVAFNYGIDLKPAAQGGLAYAVGNARVLLTPDAAGNSATPTIKQQIDTFLSTHSTLNENDLVMIGGGFSDIIAESAAVRSGAQTTNQMLANLQKAGQDLAAQAKRLRAAGATHIVVTGVYDLGRTPWAGGVNQRSLLTSASSAFNDALLVALVQEGANMLYVDQALLFNLMFNSPASYSFSNVVDPICTSVDAGPGIGIGTGQLNSALCTTATLVPGVAIGSYLFSDAVYPTPAGHARFGDYAFSRVTSRW</sequence>
<dbReference type="SUPFAM" id="SSF52266">
    <property type="entry name" value="SGNH hydrolase"/>
    <property type="match status" value="1"/>
</dbReference>
<dbReference type="InterPro" id="IPR036514">
    <property type="entry name" value="SGNH_hydro_sf"/>
</dbReference>
<feature type="signal peptide" evidence="2">
    <location>
        <begin position="1"/>
        <end position="22"/>
    </location>
</feature>
<dbReference type="PATRIC" id="fig|94132.3.peg.1931"/>
<protein>
    <submittedName>
        <fullName evidence="3">GDSL family lipase</fullName>
    </submittedName>
</protein>
<dbReference type="PANTHER" id="PTHR45648:SF5">
    <property type="entry name" value="OS04G0577300 PROTEIN"/>
    <property type="match status" value="1"/>
</dbReference>
<keyword evidence="1" id="KW-0378">Hydrolase</keyword>
<dbReference type="InterPro" id="IPR051058">
    <property type="entry name" value="GDSL_Est/Lipase"/>
</dbReference>
<keyword evidence="2" id="KW-0732">Signal</keyword>
<dbReference type="RefSeq" id="WP_061503763.1">
    <property type="nucleotide sequence ID" value="NZ_CP010951.1"/>
</dbReference>
<dbReference type="PANTHER" id="PTHR45648">
    <property type="entry name" value="GDSL LIPASE/ACYLHYDROLASE FAMILY PROTEIN (AFU_ORTHOLOGUE AFUA_4G14700)"/>
    <property type="match status" value="1"/>
</dbReference>
<dbReference type="Gene3D" id="3.40.50.1110">
    <property type="entry name" value="SGNH hydrolase"/>
    <property type="match status" value="1"/>
</dbReference>
<dbReference type="CDD" id="cd01847">
    <property type="entry name" value="Triacylglycerol_lipase_like"/>
    <property type="match status" value="1"/>
</dbReference>
<feature type="chain" id="PRO_5007449947" evidence="2">
    <location>
        <begin position="23"/>
        <end position="317"/>
    </location>
</feature>
<dbReference type="PROSITE" id="PS51257">
    <property type="entry name" value="PROKAR_LIPOPROTEIN"/>
    <property type="match status" value="1"/>
</dbReference>